<accession>A0A0A8YQA9</accession>
<dbReference type="AlphaFoldDB" id="A0A0A8YQA9"/>
<dbReference type="EMBL" id="GBRH01270815">
    <property type="protein sequence ID" value="JAD27080.1"/>
    <property type="molecule type" value="Transcribed_RNA"/>
</dbReference>
<name>A0A0A8YQA9_ARUDO</name>
<organism evidence="1">
    <name type="scientific">Arundo donax</name>
    <name type="common">Giant reed</name>
    <name type="synonym">Donax arundinaceus</name>
    <dbReference type="NCBI Taxonomy" id="35708"/>
    <lineage>
        <taxon>Eukaryota</taxon>
        <taxon>Viridiplantae</taxon>
        <taxon>Streptophyta</taxon>
        <taxon>Embryophyta</taxon>
        <taxon>Tracheophyta</taxon>
        <taxon>Spermatophyta</taxon>
        <taxon>Magnoliopsida</taxon>
        <taxon>Liliopsida</taxon>
        <taxon>Poales</taxon>
        <taxon>Poaceae</taxon>
        <taxon>PACMAD clade</taxon>
        <taxon>Arundinoideae</taxon>
        <taxon>Arundineae</taxon>
        <taxon>Arundo</taxon>
    </lineage>
</organism>
<proteinExistence type="predicted"/>
<evidence type="ECO:0000313" key="1">
    <source>
        <dbReference type="EMBL" id="JAD27080.1"/>
    </source>
</evidence>
<protein>
    <submittedName>
        <fullName evidence="1">Uncharacterized protein</fullName>
    </submittedName>
</protein>
<reference evidence="1" key="1">
    <citation type="submission" date="2014-09" db="EMBL/GenBank/DDBJ databases">
        <authorList>
            <person name="Magalhaes I.L.F."/>
            <person name="Oliveira U."/>
            <person name="Santos F.R."/>
            <person name="Vidigal T.H.D.A."/>
            <person name="Brescovit A.D."/>
            <person name="Santos A.J."/>
        </authorList>
    </citation>
    <scope>NUCLEOTIDE SEQUENCE</scope>
    <source>
        <tissue evidence="1">Shoot tissue taken approximately 20 cm above the soil surface</tissue>
    </source>
</reference>
<reference evidence="1" key="2">
    <citation type="journal article" date="2015" name="Data Brief">
        <title>Shoot transcriptome of the giant reed, Arundo donax.</title>
        <authorList>
            <person name="Barrero R.A."/>
            <person name="Guerrero F.D."/>
            <person name="Moolhuijzen P."/>
            <person name="Goolsby J.A."/>
            <person name="Tidwell J."/>
            <person name="Bellgard S.E."/>
            <person name="Bellgard M.I."/>
        </authorList>
    </citation>
    <scope>NUCLEOTIDE SEQUENCE</scope>
    <source>
        <tissue evidence="1">Shoot tissue taken approximately 20 cm above the soil surface</tissue>
    </source>
</reference>
<sequence length="47" mass="5543">MKYHRADQIKVQVEFVALHYNNKTRLTSSSMSLSFCSIDLKYQKVSF</sequence>